<dbReference type="GO" id="GO:0005507">
    <property type="term" value="F:copper ion binding"/>
    <property type="evidence" value="ECO:0007669"/>
    <property type="project" value="InterPro"/>
</dbReference>
<evidence type="ECO:0008006" key="10">
    <source>
        <dbReference type="Google" id="ProtNLM"/>
    </source>
</evidence>
<name>A0A8J3WKU0_9ACTN</name>
<feature type="transmembrane region" description="Helical" evidence="5">
    <location>
        <begin position="135"/>
        <end position="155"/>
    </location>
</feature>
<evidence type="ECO:0000256" key="3">
    <source>
        <dbReference type="ARBA" id="ARBA00023008"/>
    </source>
</evidence>
<feature type="transmembrane region" description="Helical" evidence="5">
    <location>
        <begin position="161"/>
        <end position="180"/>
    </location>
</feature>
<protein>
    <recommendedName>
        <fullName evidence="10">Multicopper oxidase with three cupredoxin domains (Includes cell division protein FtsP and spore coat protein CotA)</fullName>
    </recommendedName>
</protein>
<evidence type="ECO:0000256" key="1">
    <source>
        <dbReference type="ARBA" id="ARBA00022723"/>
    </source>
</evidence>
<dbReference type="Gene3D" id="2.60.40.420">
    <property type="entry name" value="Cupredoxins - blue copper proteins"/>
    <property type="match status" value="3"/>
</dbReference>
<dbReference type="PROSITE" id="PS00080">
    <property type="entry name" value="MULTICOPPER_OXIDASE2"/>
    <property type="match status" value="1"/>
</dbReference>
<dbReference type="EMBL" id="BOOJ01000030">
    <property type="protein sequence ID" value="GIH92930.1"/>
    <property type="molecule type" value="Genomic_DNA"/>
</dbReference>
<dbReference type="SUPFAM" id="SSF49503">
    <property type="entry name" value="Cupredoxins"/>
    <property type="match status" value="3"/>
</dbReference>
<dbReference type="GO" id="GO:0016491">
    <property type="term" value="F:oxidoreductase activity"/>
    <property type="evidence" value="ECO:0007669"/>
    <property type="project" value="UniProtKB-KW"/>
</dbReference>
<feature type="region of interest" description="Disordered" evidence="4">
    <location>
        <begin position="508"/>
        <end position="564"/>
    </location>
</feature>
<dbReference type="RefSeq" id="WP_204065131.1">
    <property type="nucleotide sequence ID" value="NZ_BOOJ01000030.1"/>
</dbReference>
<dbReference type="Pfam" id="PF07731">
    <property type="entry name" value="Cu-oxidase_2"/>
    <property type="match status" value="1"/>
</dbReference>
<accession>A0A8J3WKU0</accession>
<organism evidence="8 9">
    <name type="scientific">Planobispora siamensis</name>
    <dbReference type="NCBI Taxonomy" id="936338"/>
    <lineage>
        <taxon>Bacteria</taxon>
        <taxon>Bacillati</taxon>
        <taxon>Actinomycetota</taxon>
        <taxon>Actinomycetes</taxon>
        <taxon>Streptosporangiales</taxon>
        <taxon>Streptosporangiaceae</taxon>
        <taxon>Planobispora</taxon>
    </lineage>
</organism>
<evidence type="ECO:0000256" key="2">
    <source>
        <dbReference type="ARBA" id="ARBA00023002"/>
    </source>
</evidence>
<gene>
    <name evidence="8" type="ORF">Psi01_35600</name>
</gene>
<sequence>MIRTLLALDLALTVLVAGLWLGAGITVAVRREGAGRRGVLVGAALTGLAVLATAGRVAVVAALAAEGWWFAQEKAVLALPLVVLPALVAVPLTVPFLVAAVRGHAARPAGTAVREHATVTARHVPPSPSPAVRTALLTTGYGAAAGIVVALVVGYPATPVSGIVLVTLVAAASGITRLTVGGHGRPVAVGALGLVCVLAVAIPAGAAWLRTSDLESGHAHGAHGEGAHGDGAHGDGAQPGGVHPDGGTHPDGVSVAGLRTPSDAAGPVRRFTLTARQERVTLPSGRTLDAWTFGSLPGPALTAAEGDLVEVRLRNTDVADGVSLHWHGYDVPNGEDGVAGVTQDAVMPGGAFTYRFRADVPGTYWYHSHQNPAEAVPRGLFGTLVVLPRPPAADAADGAAGLDLTLPVHTFAGATTLGATDLAGTRETPAGTPVRLRLVNTDSVPHRLSLDGTPFRVVAIDGRDLAGPSEVSGVVLRVPAGSRYDLAFAMPGRPVRLSVAGAPRTGLTLLPPGMAPPASPGTAAPAPGTAPPASSGVASGDAPVFDPLAYGTPAPPPEEFGPLDYGAPVPAGAFDRDYTMVLDRQFRFVGGVPQYAHTVDGEVFPHVPPLRVREGELVRLTVVNRGADTHPMHPHGHHVLVLSRDGKPPEGGPLWLDTFDVQPGEVWQVALRADNPGLWLAHCHDLAHAVAGMVLHFAYDGVGTSFGVGGTAGNRPE</sequence>
<keyword evidence="2" id="KW-0560">Oxidoreductase</keyword>
<evidence type="ECO:0000313" key="9">
    <source>
        <dbReference type="Proteomes" id="UP000619788"/>
    </source>
</evidence>
<feature type="transmembrane region" description="Helical" evidence="5">
    <location>
        <begin position="39"/>
        <end position="65"/>
    </location>
</feature>
<evidence type="ECO:0000259" key="6">
    <source>
        <dbReference type="Pfam" id="PF07731"/>
    </source>
</evidence>
<keyword evidence="5" id="KW-0472">Membrane</keyword>
<dbReference type="InterPro" id="IPR011706">
    <property type="entry name" value="Cu-oxidase_C"/>
</dbReference>
<comment type="caution">
    <text evidence="8">The sequence shown here is derived from an EMBL/GenBank/DDBJ whole genome shotgun (WGS) entry which is preliminary data.</text>
</comment>
<feature type="compositionally biased region" description="Basic and acidic residues" evidence="4">
    <location>
        <begin position="217"/>
        <end position="233"/>
    </location>
</feature>
<evidence type="ECO:0000313" key="8">
    <source>
        <dbReference type="EMBL" id="GIH92930.1"/>
    </source>
</evidence>
<dbReference type="InterPro" id="IPR045087">
    <property type="entry name" value="Cu-oxidase_fam"/>
</dbReference>
<keyword evidence="3" id="KW-0186">Copper</keyword>
<feature type="compositionally biased region" description="Low complexity" evidence="4">
    <location>
        <begin position="520"/>
        <end position="543"/>
    </location>
</feature>
<feature type="domain" description="Plastocyanin-like" evidence="6">
    <location>
        <begin position="592"/>
        <end position="699"/>
    </location>
</feature>
<dbReference type="InterPro" id="IPR008972">
    <property type="entry name" value="Cupredoxin"/>
</dbReference>
<dbReference type="PANTHER" id="PTHR11709:SF394">
    <property type="entry name" value="FI03373P-RELATED"/>
    <property type="match status" value="1"/>
</dbReference>
<keyword evidence="5" id="KW-0812">Transmembrane</keyword>
<evidence type="ECO:0000256" key="5">
    <source>
        <dbReference type="SAM" id="Phobius"/>
    </source>
</evidence>
<reference evidence="8 9" key="1">
    <citation type="submission" date="2021-01" db="EMBL/GenBank/DDBJ databases">
        <title>Whole genome shotgun sequence of Planobispora siamensis NBRC 107568.</title>
        <authorList>
            <person name="Komaki H."/>
            <person name="Tamura T."/>
        </authorList>
    </citation>
    <scope>NUCLEOTIDE SEQUENCE [LARGE SCALE GENOMIC DNA]</scope>
    <source>
        <strain evidence="8 9">NBRC 107568</strain>
    </source>
</reference>
<evidence type="ECO:0000259" key="7">
    <source>
        <dbReference type="Pfam" id="PF07732"/>
    </source>
</evidence>
<feature type="domain" description="Plastocyanin-like" evidence="7">
    <location>
        <begin position="283"/>
        <end position="389"/>
    </location>
</feature>
<feature type="region of interest" description="Disordered" evidence="4">
    <location>
        <begin position="217"/>
        <end position="269"/>
    </location>
</feature>
<dbReference type="Proteomes" id="UP000619788">
    <property type="component" value="Unassembled WGS sequence"/>
</dbReference>
<proteinExistence type="predicted"/>
<dbReference type="PANTHER" id="PTHR11709">
    <property type="entry name" value="MULTI-COPPER OXIDASE"/>
    <property type="match status" value="1"/>
</dbReference>
<keyword evidence="1" id="KW-0479">Metal-binding</keyword>
<dbReference type="Pfam" id="PF07732">
    <property type="entry name" value="Cu-oxidase_3"/>
    <property type="match status" value="1"/>
</dbReference>
<feature type="transmembrane region" description="Helical" evidence="5">
    <location>
        <begin position="187"/>
        <end position="209"/>
    </location>
</feature>
<dbReference type="InterPro" id="IPR002355">
    <property type="entry name" value="Cu_oxidase_Cu_BS"/>
</dbReference>
<keyword evidence="5" id="KW-1133">Transmembrane helix</keyword>
<dbReference type="InterPro" id="IPR011707">
    <property type="entry name" value="Cu-oxidase-like_N"/>
</dbReference>
<keyword evidence="9" id="KW-1185">Reference proteome</keyword>
<dbReference type="CDD" id="cd04202">
    <property type="entry name" value="CuRO_D2_2dMcoN_like"/>
    <property type="match status" value="1"/>
</dbReference>
<evidence type="ECO:0000256" key="4">
    <source>
        <dbReference type="SAM" id="MobiDB-lite"/>
    </source>
</evidence>
<dbReference type="AlphaFoldDB" id="A0A8J3WKU0"/>
<feature type="transmembrane region" description="Helical" evidence="5">
    <location>
        <begin position="6"/>
        <end position="27"/>
    </location>
</feature>
<feature type="transmembrane region" description="Helical" evidence="5">
    <location>
        <begin position="77"/>
        <end position="101"/>
    </location>
</feature>